<dbReference type="GO" id="GO:0005743">
    <property type="term" value="C:mitochondrial inner membrane"/>
    <property type="evidence" value="ECO:0007669"/>
    <property type="project" value="TreeGrafter"/>
</dbReference>
<evidence type="ECO:0000259" key="8">
    <source>
        <dbReference type="Pfam" id="PF00078"/>
    </source>
</evidence>
<feature type="domain" description="Reverse transcriptase" evidence="8">
    <location>
        <begin position="805"/>
        <end position="894"/>
    </location>
</feature>
<dbReference type="InterPro" id="IPR000477">
    <property type="entry name" value="RT_dom"/>
</dbReference>
<comment type="subcellular location">
    <subcellularLocation>
        <location evidence="2">Membrane</location>
        <topology evidence="2">Multi-pass membrane protein</topology>
    </subcellularLocation>
</comment>
<evidence type="ECO:0000256" key="3">
    <source>
        <dbReference type="ARBA" id="ARBA00005985"/>
    </source>
</evidence>
<evidence type="ECO:0000256" key="4">
    <source>
        <dbReference type="ARBA" id="ARBA00022679"/>
    </source>
</evidence>
<dbReference type="PANTHER" id="PTHR11048">
    <property type="entry name" value="PRENYLTRANSFERASES"/>
    <property type="match status" value="1"/>
</dbReference>
<dbReference type="InterPro" id="IPR036691">
    <property type="entry name" value="Endo/exonu/phosph_ase_sf"/>
</dbReference>
<dbReference type="InterPro" id="IPR039653">
    <property type="entry name" value="Prenyltransferase"/>
</dbReference>
<dbReference type="Gene3D" id="3.60.10.10">
    <property type="entry name" value="Endonuclease/exonuclease/phosphatase"/>
    <property type="match status" value="1"/>
</dbReference>
<dbReference type="InterPro" id="IPR044878">
    <property type="entry name" value="UbiA_sf"/>
</dbReference>
<gene>
    <name evidence="9" type="ORF">FSB_LOCUS4349</name>
</gene>
<dbReference type="Pfam" id="PF00078">
    <property type="entry name" value="RVT_1"/>
    <property type="match status" value="1"/>
</dbReference>
<keyword evidence="4" id="KW-0808">Transferase</keyword>
<dbReference type="AlphaFoldDB" id="A0A2N9EBT0"/>
<name>A0A2N9EBT0_FAGSY</name>
<evidence type="ECO:0000256" key="5">
    <source>
        <dbReference type="ARBA" id="ARBA00022692"/>
    </source>
</evidence>
<dbReference type="InterPro" id="IPR030470">
    <property type="entry name" value="UbiA_prenylTrfase_CS"/>
</dbReference>
<sequence length="1095" mass="124852">MAWYWVGGASRRLRKSSLSSSTLYLSRSIFNPLSSTTSHPTPNPNYLKPFRPQYNQFTPIPTLESFKSDWGFRFVAHISSSVKDQSSNGGLEPSPSKAEVSWIDLYLPKHARPYAHLARLDKPIGTWLLAWPCMWSISLAASPGNFPDFKMMLLFGCGALLLRGAGCTINDLLDRDIDTKVERTKLRPVASGLLSPFQGLSFLGFQLLLGLGILLQLNNYSCLSNRGRRFVEITEYHSGKLRGSIRIPEGRRGARWSLFEFQVRKFFLGEILTHPSSSEILKHVSDDRLAVVGFRDDRQGNEKQIWQLRKSRGTKSVPDLPTSVTISDRHISRPRMSMAKCEPRPTHLCHFEWKPVNKTLRITLNQGTYRQDANDETDSGVLMTQEKMELEFPSVEEGHALELACLGSPMRVVESQLSFTPEMVECEPQNLPLVVFDVKAVGNVEKSPKSKWVDNYMSGFSKYVGFPIDEFEMECFALFRCIEESRNQQKRANMHRKTAKSAVVYEETKLSAIDLGVVQSLWSNPYVDWMALNAVNTAGGVLLMWDKRMLDMMDSVVGSFFVSCYWKGIIEGFVWACSGIYGPHSDGVRVSLWGELVDVRQQWNVPWCAIGDFNVVRFPSERLGCNNFSPAMMEFSDWIDQLNLMDLPLVGGTFTWCNGATLPSMSRIDRALVSSDWEEHFLDYLENASSSYFGSLSCMMRGGLEVNGVYYEEEAEMRDHVVQFYENIFRESEVWRPHVDGLSFASIRDDERVLLKRRFEKEEIVQVLKDFQGDKAPGSDGFTMAFFEKCWWVVEKDVMDFFDEGDLLSPLLFLLIMEVLSRLLKKTEEGGFIRGFQVGATRGESLGVSHLLYADDTILFCDACPDQLTYISRVLTCFEAVMGLCVNMSKSEMVPIGEVENLATLADILSCRKGTLSMIYLDMPLGSSFKAVGVWNPIIEKWLWRFGVEDLKFWRCVVAAKYGVDRNGWYTRPVRGTHGCSLWKGIMAGRDTFHRALGDRDASIASLYVRSSGREKREWHVRFQRDFNDWEIDDVAAFFHLFQSKSPIHEEDDKFKWRLKKNGAFDFRSFYLAICGNLGQVFPWKSIWGVKAKAL</sequence>
<dbReference type="InterPro" id="IPR000537">
    <property type="entry name" value="UbiA_prenyltransferase"/>
</dbReference>
<dbReference type="PANTHER" id="PTHR11048:SF28">
    <property type="entry name" value="4-HYDROXYBENZOATE POLYPRENYLTRANSFERASE, MITOCHONDRIAL"/>
    <property type="match status" value="1"/>
</dbReference>
<dbReference type="EMBL" id="OIVN01000222">
    <property type="protein sequence ID" value="SPC76467.1"/>
    <property type="molecule type" value="Genomic_DNA"/>
</dbReference>
<evidence type="ECO:0000256" key="1">
    <source>
        <dbReference type="ARBA" id="ARBA00001946"/>
    </source>
</evidence>
<dbReference type="GO" id="GO:0016765">
    <property type="term" value="F:transferase activity, transferring alkyl or aryl (other than methyl) groups"/>
    <property type="evidence" value="ECO:0007669"/>
    <property type="project" value="InterPro"/>
</dbReference>
<reference evidence="9" key="1">
    <citation type="submission" date="2018-02" db="EMBL/GenBank/DDBJ databases">
        <authorList>
            <person name="Cohen D.B."/>
            <person name="Kent A.D."/>
        </authorList>
    </citation>
    <scope>NUCLEOTIDE SEQUENCE</scope>
</reference>
<evidence type="ECO:0000313" key="9">
    <source>
        <dbReference type="EMBL" id="SPC76467.1"/>
    </source>
</evidence>
<dbReference type="Pfam" id="PF01040">
    <property type="entry name" value="UbiA"/>
    <property type="match status" value="1"/>
</dbReference>
<evidence type="ECO:0000256" key="6">
    <source>
        <dbReference type="ARBA" id="ARBA00022989"/>
    </source>
</evidence>
<dbReference type="SUPFAM" id="SSF56219">
    <property type="entry name" value="DNase I-like"/>
    <property type="match status" value="1"/>
</dbReference>
<dbReference type="PROSITE" id="PS00943">
    <property type="entry name" value="UBIA"/>
    <property type="match status" value="1"/>
</dbReference>
<comment type="cofactor">
    <cofactor evidence="1">
        <name>Mg(2+)</name>
        <dbReference type="ChEBI" id="CHEBI:18420"/>
    </cofactor>
</comment>
<keyword evidence="5" id="KW-0812">Transmembrane</keyword>
<keyword evidence="7" id="KW-0472">Membrane</keyword>
<keyword evidence="6" id="KW-1133">Transmembrane helix</keyword>
<organism evidence="9">
    <name type="scientific">Fagus sylvatica</name>
    <name type="common">Beechnut</name>
    <dbReference type="NCBI Taxonomy" id="28930"/>
    <lineage>
        <taxon>Eukaryota</taxon>
        <taxon>Viridiplantae</taxon>
        <taxon>Streptophyta</taxon>
        <taxon>Embryophyta</taxon>
        <taxon>Tracheophyta</taxon>
        <taxon>Spermatophyta</taxon>
        <taxon>Magnoliopsida</taxon>
        <taxon>eudicotyledons</taxon>
        <taxon>Gunneridae</taxon>
        <taxon>Pentapetalae</taxon>
        <taxon>rosids</taxon>
        <taxon>fabids</taxon>
        <taxon>Fagales</taxon>
        <taxon>Fagaceae</taxon>
        <taxon>Fagus</taxon>
    </lineage>
</organism>
<evidence type="ECO:0000256" key="2">
    <source>
        <dbReference type="ARBA" id="ARBA00004141"/>
    </source>
</evidence>
<proteinExistence type="inferred from homology"/>
<dbReference type="GO" id="GO:0006744">
    <property type="term" value="P:ubiquinone biosynthetic process"/>
    <property type="evidence" value="ECO:0007669"/>
    <property type="project" value="TreeGrafter"/>
</dbReference>
<evidence type="ECO:0000256" key="7">
    <source>
        <dbReference type="ARBA" id="ARBA00023136"/>
    </source>
</evidence>
<accession>A0A2N9EBT0</accession>
<dbReference type="Gene3D" id="1.10.357.140">
    <property type="entry name" value="UbiA prenyltransferase"/>
    <property type="match status" value="1"/>
</dbReference>
<protein>
    <recommendedName>
        <fullName evidence="8">Reverse transcriptase domain-containing protein</fullName>
    </recommendedName>
</protein>
<comment type="similarity">
    <text evidence="3">Belongs to the UbiA prenyltransferase family.</text>
</comment>